<dbReference type="PANTHER" id="PTHR15629:SF8">
    <property type="entry name" value="DUF500 DOMAIN PROTEIN (AFU_ORTHOLOGUE AFUA_5G07310)"/>
    <property type="match status" value="1"/>
</dbReference>
<feature type="region of interest" description="Disordered" evidence="1">
    <location>
        <begin position="433"/>
        <end position="521"/>
    </location>
</feature>
<dbReference type="GO" id="GO:0035091">
    <property type="term" value="F:phosphatidylinositol binding"/>
    <property type="evidence" value="ECO:0007669"/>
    <property type="project" value="TreeGrafter"/>
</dbReference>
<protein>
    <recommendedName>
        <fullName evidence="2">Ysc84 actin-binding domain-containing protein</fullName>
    </recommendedName>
</protein>
<dbReference type="InterPro" id="IPR007461">
    <property type="entry name" value="Ysc84_actin-binding"/>
</dbReference>
<dbReference type="Proteomes" id="UP001201980">
    <property type="component" value="Unassembled WGS sequence"/>
</dbReference>
<name>A0AAD5RQN4_9PEZI</name>
<comment type="caution">
    <text evidence="3">The sequence shown here is derived from an EMBL/GenBank/DDBJ whole genome shotgun (WGS) entry which is preliminary data.</text>
</comment>
<keyword evidence="4" id="KW-1185">Reference proteome</keyword>
<feature type="region of interest" description="Disordered" evidence="1">
    <location>
        <begin position="137"/>
        <end position="164"/>
    </location>
</feature>
<dbReference type="PANTHER" id="PTHR15629">
    <property type="entry name" value="SH3YL1 PROTEIN"/>
    <property type="match status" value="1"/>
</dbReference>
<gene>
    <name evidence="3" type="ORF">MKZ38_002197</name>
</gene>
<evidence type="ECO:0000259" key="2">
    <source>
        <dbReference type="Pfam" id="PF04366"/>
    </source>
</evidence>
<dbReference type="EMBL" id="JAKWBI020000164">
    <property type="protein sequence ID" value="KAJ2900962.1"/>
    <property type="molecule type" value="Genomic_DNA"/>
</dbReference>
<sequence length="521" mass="55254">MSNNEKSAGGLEAPCPNPLGSNKTEYYHPSPIIVGSDIYDNTPDPSVSHTSSPPPPPHPGTRVELPQAPQAGGSNTIPTTLTSPTSTFTPLRPFHHLAYKVGSESPMPQDLPSEICKATRILRAFTTDPAYPLEPLPRPYPTPSSPSQAHPIPVSGQYQTQEPNIPRKNTTLLTIPPSIISSSVGLAIFTSVRVGLHASVSTGSGILIARLPDGSWGPPSAISIHSLGFGFLAGMDVSEVVYVVNTHDALEAFKRARFTVGPEVGVAAGPWGVGGGVGVVVEGCKKGKQQEKQQTPPGAGRGEKDAEDESILDEKSPTTPHMPPPPREPEAPGRSLTREEKRTRREARKAACHAAVRAALNRPVYAYVRSRGLYAGLQVDGTMVTERGDANAKFYGMQMCGKQILNGYVPPGRWIEGEVQGLYRVLRDVEGRAPSSAAAGPPELPPRHGSAGYEDGQGRGNAMVGAGVRFTDSAVGGEEQSLYGSEGRKSGREGEWEELPKYENDGIARPGVGDFKGGADY</sequence>
<dbReference type="Pfam" id="PF04366">
    <property type="entry name" value="Ysc84"/>
    <property type="match status" value="2"/>
</dbReference>
<feature type="compositionally biased region" description="Low complexity" evidence="1">
    <location>
        <begin position="76"/>
        <end position="89"/>
    </location>
</feature>
<proteinExistence type="predicted"/>
<feature type="domain" description="Ysc84 actin-binding" evidence="2">
    <location>
        <begin position="225"/>
        <end position="278"/>
    </location>
</feature>
<reference evidence="3" key="1">
    <citation type="submission" date="2022-07" db="EMBL/GenBank/DDBJ databases">
        <title>Draft genome sequence of Zalerion maritima ATCC 34329, a (micro)plastics degrading marine fungus.</title>
        <authorList>
            <person name="Paco A."/>
            <person name="Goncalves M.F.M."/>
            <person name="Rocha-Santos T.A.P."/>
            <person name="Alves A."/>
        </authorList>
    </citation>
    <scope>NUCLEOTIDE SEQUENCE</scope>
    <source>
        <strain evidence="3">ATCC 34329</strain>
    </source>
</reference>
<feature type="region of interest" description="Disordered" evidence="1">
    <location>
        <begin position="1"/>
        <end position="89"/>
    </location>
</feature>
<dbReference type="AlphaFoldDB" id="A0AAD5RQN4"/>
<evidence type="ECO:0000313" key="3">
    <source>
        <dbReference type="EMBL" id="KAJ2900962.1"/>
    </source>
</evidence>
<feature type="compositionally biased region" description="Basic and acidic residues" evidence="1">
    <location>
        <begin position="486"/>
        <end position="506"/>
    </location>
</feature>
<evidence type="ECO:0000256" key="1">
    <source>
        <dbReference type="SAM" id="MobiDB-lite"/>
    </source>
</evidence>
<feature type="region of interest" description="Disordered" evidence="1">
    <location>
        <begin position="287"/>
        <end position="349"/>
    </location>
</feature>
<evidence type="ECO:0000313" key="4">
    <source>
        <dbReference type="Proteomes" id="UP001201980"/>
    </source>
</evidence>
<accession>A0AAD5RQN4</accession>
<organism evidence="3 4">
    <name type="scientific">Zalerion maritima</name>
    <dbReference type="NCBI Taxonomy" id="339359"/>
    <lineage>
        <taxon>Eukaryota</taxon>
        <taxon>Fungi</taxon>
        <taxon>Dikarya</taxon>
        <taxon>Ascomycota</taxon>
        <taxon>Pezizomycotina</taxon>
        <taxon>Sordariomycetes</taxon>
        <taxon>Lulworthiomycetidae</taxon>
        <taxon>Lulworthiales</taxon>
        <taxon>Lulworthiaceae</taxon>
        <taxon>Zalerion</taxon>
    </lineage>
</organism>
<feature type="compositionally biased region" description="Basic and acidic residues" evidence="1">
    <location>
        <begin position="327"/>
        <end position="343"/>
    </location>
</feature>
<feature type="domain" description="Ysc84 actin-binding" evidence="2">
    <location>
        <begin position="357"/>
        <end position="428"/>
    </location>
</feature>
<feature type="compositionally biased region" description="Low complexity" evidence="1">
    <location>
        <begin position="42"/>
        <end position="51"/>
    </location>
</feature>
<dbReference type="InterPro" id="IPR051702">
    <property type="entry name" value="SH3_domain_YSC84-like"/>
</dbReference>